<gene>
    <name evidence="1" type="ORF">F383_22795</name>
</gene>
<organism evidence="1 2">
    <name type="scientific">Gossypium arboreum</name>
    <name type="common">Tree cotton</name>
    <name type="synonym">Gossypium nanking</name>
    <dbReference type="NCBI Taxonomy" id="29729"/>
    <lineage>
        <taxon>Eukaryota</taxon>
        <taxon>Viridiplantae</taxon>
        <taxon>Streptophyta</taxon>
        <taxon>Embryophyta</taxon>
        <taxon>Tracheophyta</taxon>
        <taxon>Spermatophyta</taxon>
        <taxon>Magnoliopsida</taxon>
        <taxon>eudicotyledons</taxon>
        <taxon>Gunneridae</taxon>
        <taxon>Pentapetalae</taxon>
        <taxon>rosids</taxon>
        <taxon>malvids</taxon>
        <taxon>Malvales</taxon>
        <taxon>Malvaceae</taxon>
        <taxon>Malvoideae</taxon>
        <taxon>Gossypium</taxon>
    </lineage>
</organism>
<dbReference type="EMBL" id="KN409228">
    <property type="protein sequence ID" value="KHG17869.1"/>
    <property type="molecule type" value="Genomic_DNA"/>
</dbReference>
<reference evidence="2" key="1">
    <citation type="submission" date="2014-09" db="EMBL/GenBank/DDBJ databases">
        <authorList>
            <person name="Mudge J."/>
            <person name="Ramaraj T."/>
            <person name="Lindquist I.E."/>
            <person name="Bharti A.K."/>
            <person name="Sundararajan A."/>
            <person name="Cameron C.T."/>
            <person name="Woodward J.E."/>
            <person name="May G.D."/>
            <person name="Brubaker C."/>
            <person name="Broadhvest J."/>
            <person name="Wilkins T.A."/>
        </authorList>
    </citation>
    <scope>NUCLEOTIDE SEQUENCE</scope>
    <source>
        <strain evidence="2">cv. AKA8401</strain>
    </source>
</reference>
<proteinExistence type="predicted"/>
<keyword evidence="2" id="KW-1185">Reference proteome</keyword>
<protein>
    <submittedName>
        <fullName evidence="1">Chaperone DnaJ</fullName>
    </submittedName>
</protein>
<dbReference type="AlphaFoldDB" id="A0A0B0P171"/>
<evidence type="ECO:0000313" key="1">
    <source>
        <dbReference type="EMBL" id="KHG17869.1"/>
    </source>
</evidence>
<name>A0A0B0P171_GOSAR</name>
<accession>A0A0B0P171</accession>
<dbReference type="Proteomes" id="UP000032142">
    <property type="component" value="Unassembled WGS sequence"/>
</dbReference>
<evidence type="ECO:0000313" key="2">
    <source>
        <dbReference type="Proteomes" id="UP000032142"/>
    </source>
</evidence>
<sequence length="159" mass="18376">MRRERVPRPCNSLRGHRCVPRPCEPHGQRPIFEAVSHARVSWSCASHSHRHAHVNRSCASHCHQTHPCHRSCENRAYILTCTTWLETRPYAMAVRKLGRLLTWPHGRPCAHVLAHVPHTTNRHARVPRQCQNSRIYRLNSKGYPRGHMAIQHGRVSHTA</sequence>